<evidence type="ECO:0000313" key="3">
    <source>
        <dbReference type="Proteomes" id="UP001174136"/>
    </source>
</evidence>
<dbReference type="Pfam" id="PF17919">
    <property type="entry name" value="RT_RNaseH_2"/>
    <property type="match status" value="1"/>
</dbReference>
<reference evidence="2" key="1">
    <citation type="journal article" date="2023" name="Front. Mar. Sci.">
        <title>A new Merluccius polli reference genome to investigate the effects of global change in West African waters.</title>
        <authorList>
            <person name="Mateo J.L."/>
            <person name="Blanco-Fernandez C."/>
            <person name="Garcia-Vazquez E."/>
            <person name="Machado-Schiaffino G."/>
        </authorList>
    </citation>
    <scope>NUCLEOTIDE SEQUENCE</scope>
    <source>
        <strain evidence="2">C29</strain>
        <tissue evidence="2">Fin</tissue>
    </source>
</reference>
<dbReference type="PANTHER" id="PTHR37984">
    <property type="entry name" value="PROTEIN CBG26694"/>
    <property type="match status" value="1"/>
</dbReference>
<dbReference type="InterPro" id="IPR050951">
    <property type="entry name" value="Retrovirus_Pol_polyprotein"/>
</dbReference>
<dbReference type="InterPro" id="IPR041577">
    <property type="entry name" value="RT_RNaseH_2"/>
</dbReference>
<organism evidence="2 3">
    <name type="scientific">Merluccius polli</name>
    <name type="common">Benguela hake</name>
    <name type="synonym">Merluccius cadenati</name>
    <dbReference type="NCBI Taxonomy" id="89951"/>
    <lineage>
        <taxon>Eukaryota</taxon>
        <taxon>Metazoa</taxon>
        <taxon>Chordata</taxon>
        <taxon>Craniata</taxon>
        <taxon>Vertebrata</taxon>
        <taxon>Euteleostomi</taxon>
        <taxon>Actinopterygii</taxon>
        <taxon>Neopterygii</taxon>
        <taxon>Teleostei</taxon>
        <taxon>Neoteleostei</taxon>
        <taxon>Acanthomorphata</taxon>
        <taxon>Zeiogadaria</taxon>
        <taxon>Gadariae</taxon>
        <taxon>Gadiformes</taxon>
        <taxon>Gadoidei</taxon>
        <taxon>Merlucciidae</taxon>
        <taxon>Merluccius</taxon>
    </lineage>
</organism>
<dbReference type="PANTHER" id="PTHR37984:SF13">
    <property type="entry name" value="RIBONUCLEASE H"/>
    <property type="match status" value="1"/>
</dbReference>
<sequence length="283" mass="31420">MGGDQAHEGGHRHGGEVTPSFFQTVSYAMKGKVEEELERLQKQGIIEPILFSSWVAPIVRVMKPDGSVRPIVNQASKLDAYPLPWVEDLFATLRGSKCFTKLDMSQAYQQLLLVEESKQYVTINTHKVQVHFDPDRELILSCDASSCGVGAVLSHLKEDGAEKHIVFASRTLMAAEKGYSLLLLVHNCEYGGKDNANVDALSDMPMATAVPPRDNIPAERLSHSPVSAKQIKRWTDRDPVLSQVRRFLMQGWPPVVGEGELTPYAKRKNELRVQDGFILGGPE</sequence>
<gene>
    <name evidence="2" type="ORF">N1851_014113</name>
</gene>
<dbReference type="SUPFAM" id="SSF56672">
    <property type="entry name" value="DNA/RNA polymerases"/>
    <property type="match status" value="1"/>
</dbReference>
<feature type="domain" description="Reverse transcriptase/retrotransposon-derived protein RNase H-like" evidence="1">
    <location>
        <begin position="123"/>
        <end position="180"/>
    </location>
</feature>
<keyword evidence="3" id="KW-1185">Reference proteome</keyword>
<dbReference type="AlphaFoldDB" id="A0AA47MUY8"/>
<dbReference type="Gene3D" id="3.30.70.270">
    <property type="match status" value="1"/>
</dbReference>
<dbReference type="EMBL" id="JAOPHQ010002566">
    <property type="protein sequence ID" value="KAK0146574.1"/>
    <property type="molecule type" value="Genomic_DNA"/>
</dbReference>
<evidence type="ECO:0000313" key="2">
    <source>
        <dbReference type="EMBL" id="KAK0146574.1"/>
    </source>
</evidence>
<dbReference type="InterPro" id="IPR043502">
    <property type="entry name" value="DNA/RNA_pol_sf"/>
</dbReference>
<dbReference type="Gene3D" id="3.10.10.10">
    <property type="entry name" value="HIV Type 1 Reverse Transcriptase, subunit A, domain 1"/>
    <property type="match status" value="1"/>
</dbReference>
<evidence type="ECO:0000259" key="1">
    <source>
        <dbReference type="Pfam" id="PF17919"/>
    </source>
</evidence>
<dbReference type="InterPro" id="IPR043128">
    <property type="entry name" value="Rev_trsase/Diguanyl_cyclase"/>
</dbReference>
<accession>A0AA47MUY8</accession>
<name>A0AA47MUY8_MERPO</name>
<protein>
    <recommendedName>
        <fullName evidence="1">Reverse transcriptase/retrotransposon-derived protein RNase H-like domain-containing protein</fullName>
    </recommendedName>
</protein>
<comment type="caution">
    <text evidence="2">The sequence shown here is derived from an EMBL/GenBank/DDBJ whole genome shotgun (WGS) entry which is preliminary data.</text>
</comment>
<proteinExistence type="predicted"/>
<dbReference type="Proteomes" id="UP001174136">
    <property type="component" value="Unassembled WGS sequence"/>
</dbReference>